<feature type="transmembrane region" description="Helical" evidence="1">
    <location>
        <begin position="402"/>
        <end position="428"/>
    </location>
</feature>
<feature type="transmembrane region" description="Helical" evidence="1">
    <location>
        <begin position="199"/>
        <end position="220"/>
    </location>
</feature>
<dbReference type="PANTHER" id="PTHR10664">
    <property type="entry name" value="SERPENTINE RECEPTOR-C.ELEGANS"/>
    <property type="match status" value="1"/>
</dbReference>
<reference evidence="3" key="1">
    <citation type="submission" date="2017-10" db="EMBL/GenBank/DDBJ databases">
        <title>Rapid genome shrinkage in a self-fertile nematode reveals novel sperm competition proteins.</title>
        <authorList>
            <person name="Yin D."/>
            <person name="Schwarz E.M."/>
            <person name="Thomas C.G."/>
            <person name="Felde R.L."/>
            <person name="Korf I.F."/>
            <person name="Cutter A.D."/>
            <person name="Schartner C.M."/>
            <person name="Ralston E.J."/>
            <person name="Meyer B.J."/>
            <person name="Haag E.S."/>
        </authorList>
    </citation>
    <scope>NUCLEOTIDE SEQUENCE [LARGE SCALE GENOMIC DNA]</scope>
    <source>
        <strain evidence="3">JU1422</strain>
    </source>
</reference>
<feature type="transmembrane region" description="Helical" evidence="1">
    <location>
        <begin position="310"/>
        <end position="333"/>
    </location>
</feature>
<keyword evidence="1" id="KW-0472">Membrane</keyword>
<dbReference type="OrthoDB" id="5859762at2759"/>
<keyword evidence="3" id="KW-1185">Reference proteome</keyword>
<feature type="transmembrane region" description="Helical" evidence="1">
    <location>
        <begin position="52"/>
        <end position="74"/>
    </location>
</feature>
<accession>A0A2G5T875</accession>
<dbReference type="Proteomes" id="UP000230233">
    <property type="component" value="Chromosome V"/>
</dbReference>
<dbReference type="Gene3D" id="1.20.1070.10">
    <property type="entry name" value="Rhodopsin 7-helix transmembrane proteins"/>
    <property type="match status" value="1"/>
</dbReference>
<keyword evidence="1" id="KW-0812">Transmembrane</keyword>
<organism evidence="2 3">
    <name type="scientific">Caenorhabditis nigoni</name>
    <dbReference type="NCBI Taxonomy" id="1611254"/>
    <lineage>
        <taxon>Eukaryota</taxon>
        <taxon>Metazoa</taxon>
        <taxon>Ecdysozoa</taxon>
        <taxon>Nematoda</taxon>
        <taxon>Chromadorea</taxon>
        <taxon>Rhabditida</taxon>
        <taxon>Rhabditina</taxon>
        <taxon>Rhabditomorpha</taxon>
        <taxon>Rhabditoidea</taxon>
        <taxon>Rhabditidae</taxon>
        <taxon>Peloderinae</taxon>
        <taxon>Caenorhabditis</taxon>
    </lineage>
</organism>
<sequence>MGKFKLCLLTLQSWTFVTDFMLASLATPRVFFPIIGGRPLGIFIKLGITVPVQLYVGFGCFGAMVASIILSFLYRHQVTVNQDNILKCNRWFQICVMIMNYVILSNALLPALFTSPDSQLATKIEILRNEACPAKDLLHPDSYVLQSSVDRLFPYFCGLVVFVGCQCAFMGLHCSWILFFSTLTTKLSKKTRKMQAKLLVALVAQLAIPTTLCYCPMAYFAITTLVDHYWQLGYWICTGTGILSSLFTIGVCWFIMNKHTLKQKTWRKLEYQIIFIRVALDFLISIISIPTFIIRAFLFLDLEVVPFDVFFMIGVVSISLVEMRSYLAVVIAIERVLATVFPIKFWKYRKGSANIAIVGFVLTTGCSVPIVMFYICELRLSSIIGCNNNICAYPPAYLTYRFLSTIIFSSFNAFFSGILCLKLFCLILKRTDVSTDLRRANLISLTDELSSLVFEILPSLISSALGVTNVGPALGVSRQLARAVEATVMAKLMG</sequence>
<dbReference type="InterPro" id="IPR019422">
    <property type="entry name" value="7TM_GPCR_serpentine_rcpt_Srh"/>
</dbReference>
<name>A0A2G5T875_9PELO</name>
<dbReference type="AlphaFoldDB" id="A0A2G5T875"/>
<feature type="transmembrane region" description="Helical" evidence="1">
    <location>
        <begin position="152"/>
        <end position="179"/>
    </location>
</feature>
<comment type="caution">
    <text evidence="2">The sequence shown here is derived from an EMBL/GenBank/DDBJ whole genome shotgun (WGS) entry which is preliminary data.</text>
</comment>
<evidence type="ECO:0000256" key="1">
    <source>
        <dbReference type="SAM" id="Phobius"/>
    </source>
</evidence>
<dbReference type="PANTHER" id="PTHR10664:SF31">
    <property type="entry name" value="SERPENTINE RECEPTOR, CLASS BC (CLASS B-LIKE)"/>
    <property type="match status" value="1"/>
</dbReference>
<feature type="transmembrane region" description="Helical" evidence="1">
    <location>
        <begin position="94"/>
        <end position="113"/>
    </location>
</feature>
<evidence type="ECO:0000313" key="3">
    <source>
        <dbReference type="Proteomes" id="UP000230233"/>
    </source>
</evidence>
<protein>
    <submittedName>
        <fullName evidence="2">Uncharacterized protein</fullName>
    </submittedName>
</protein>
<gene>
    <name evidence="2" type="primary">Cnig_chr_V.g17163</name>
    <name evidence="2" type="ORF">B9Z55_017163</name>
</gene>
<dbReference type="Pfam" id="PF10318">
    <property type="entry name" value="7TM_GPCR_Srh"/>
    <property type="match status" value="1"/>
</dbReference>
<dbReference type="EMBL" id="PDUG01000005">
    <property type="protein sequence ID" value="PIC23472.1"/>
    <property type="molecule type" value="Genomic_DNA"/>
</dbReference>
<feature type="transmembrane region" description="Helical" evidence="1">
    <location>
        <begin position="353"/>
        <end position="375"/>
    </location>
</feature>
<feature type="transmembrane region" description="Helical" evidence="1">
    <location>
        <begin position="232"/>
        <end position="255"/>
    </location>
</feature>
<keyword evidence="1" id="KW-1133">Transmembrane helix</keyword>
<proteinExistence type="predicted"/>
<feature type="transmembrane region" description="Helical" evidence="1">
    <location>
        <begin position="275"/>
        <end position="298"/>
    </location>
</feature>
<evidence type="ECO:0000313" key="2">
    <source>
        <dbReference type="EMBL" id="PIC23472.1"/>
    </source>
</evidence>